<dbReference type="InterPro" id="IPR001356">
    <property type="entry name" value="HD"/>
</dbReference>
<dbReference type="Gene3D" id="1.10.10.60">
    <property type="entry name" value="Homeodomain-like"/>
    <property type="match status" value="2"/>
</dbReference>
<evidence type="ECO:0000256" key="7">
    <source>
        <dbReference type="RuleBase" id="RU000682"/>
    </source>
</evidence>
<accession>A0A8C2WKI1</accession>
<keyword evidence="5" id="KW-0862">Zinc</keyword>
<name>A0A8C2WKI1_CYCLU</name>
<dbReference type="SUPFAM" id="SSF46689">
    <property type="entry name" value="Homeodomain-like"/>
    <property type="match status" value="2"/>
</dbReference>
<dbReference type="InterPro" id="IPR051968">
    <property type="entry name" value="ZnFinger_Homeobox_TR"/>
</dbReference>
<keyword evidence="4" id="KW-0677">Repeat</keyword>
<dbReference type="GO" id="GO:0005634">
    <property type="term" value="C:nucleus"/>
    <property type="evidence" value="ECO:0007669"/>
    <property type="project" value="UniProtKB-SubCell"/>
</dbReference>
<evidence type="ECO:0000256" key="8">
    <source>
        <dbReference type="SAM" id="MobiDB-lite"/>
    </source>
</evidence>
<dbReference type="GeneTree" id="ENSGT00940000156149"/>
<reference evidence="10" key="1">
    <citation type="submission" date="2025-08" db="UniProtKB">
        <authorList>
            <consortium name="Ensembl"/>
        </authorList>
    </citation>
    <scope>IDENTIFICATION</scope>
</reference>
<dbReference type="Ensembl" id="ENSCLMT00005005153.1">
    <property type="protein sequence ID" value="ENSCLMP00005004800.1"/>
    <property type="gene ID" value="ENSCLMG00005002606.1"/>
</dbReference>
<proteinExistence type="predicted"/>
<evidence type="ECO:0000313" key="11">
    <source>
        <dbReference type="Proteomes" id="UP000694565"/>
    </source>
</evidence>
<feature type="region of interest" description="Disordered" evidence="8">
    <location>
        <begin position="256"/>
        <end position="283"/>
    </location>
</feature>
<dbReference type="InterPro" id="IPR009057">
    <property type="entry name" value="Homeodomain-like_sf"/>
</dbReference>
<dbReference type="PANTHER" id="PTHR45891:SF3">
    <property type="entry name" value="ZINC FINGER PROTEIN 2"/>
    <property type="match status" value="1"/>
</dbReference>
<dbReference type="AlphaFoldDB" id="A0A8C2WKI1"/>
<comment type="subcellular location">
    <subcellularLocation>
        <location evidence="2 6 7">Nucleus</location>
    </subcellularLocation>
</comment>
<evidence type="ECO:0000256" key="4">
    <source>
        <dbReference type="ARBA" id="ARBA00022737"/>
    </source>
</evidence>
<protein>
    <recommendedName>
        <fullName evidence="9">Homeobox domain-containing protein</fullName>
    </recommendedName>
</protein>
<comment type="function">
    <text evidence="1">Sequence-specific transcription factor which is part of a developmental regulatory system that provides cells with specific positional identities on the anterior-posterior axis.</text>
</comment>
<evidence type="ECO:0000256" key="3">
    <source>
        <dbReference type="ARBA" id="ARBA00022723"/>
    </source>
</evidence>
<feature type="compositionally biased region" description="Polar residues" evidence="8">
    <location>
        <begin position="353"/>
        <end position="363"/>
    </location>
</feature>
<feature type="compositionally biased region" description="Polar residues" evidence="8">
    <location>
        <begin position="269"/>
        <end position="283"/>
    </location>
</feature>
<evidence type="ECO:0000256" key="1">
    <source>
        <dbReference type="ARBA" id="ARBA00003263"/>
    </source>
</evidence>
<dbReference type="GO" id="GO:0000981">
    <property type="term" value="F:DNA-binding transcription factor activity, RNA polymerase II-specific"/>
    <property type="evidence" value="ECO:0007669"/>
    <property type="project" value="TreeGrafter"/>
</dbReference>
<evidence type="ECO:0000256" key="6">
    <source>
        <dbReference type="PROSITE-ProRule" id="PRU00108"/>
    </source>
</evidence>
<dbReference type="GO" id="GO:0000978">
    <property type="term" value="F:RNA polymerase II cis-regulatory region sequence-specific DNA binding"/>
    <property type="evidence" value="ECO:0007669"/>
    <property type="project" value="TreeGrafter"/>
</dbReference>
<evidence type="ECO:0000313" key="10">
    <source>
        <dbReference type="Ensembl" id="ENSCLMP00005004800.1"/>
    </source>
</evidence>
<dbReference type="GO" id="GO:0046872">
    <property type="term" value="F:metal ion binding"/>
    <property type="evidence" value="ECO:0007669"/>
    <property type="project" value="UniProtKB-KW"/>
</dbReference>
<dbReference type="SMART" id="SM00389">
    <property type="entry name" value="HOX"/>
    <property type="match status" value="2"/>
</dbReference>
<organism evidence="10 11">
    <name type="scientific">Cyclopterus lumpus</name>
    <name type="common">Lumpsucker</name>
    <dbReference type="NCBI Taxonomy" id="8103"/>
    <lineage>
        <taxon>Eukaryota</taxon>
        <taxon>Metazoa</taxon>
        <taxon>Chordata</taxon>
        <taxon>Craniata</taxon>
        <taxon>Vertebrata</taxon>
        <taxon>Euteleostomi</taxon>
        <taxon>Actinopterygii</taxon>
        <taxon>Neopterygii</taxon>
        <taxon>Teleostei</taxon>
        <taxon>Neoteleostei</taxon>
        <taxon>Acanthomorphata</taxon>
        <taxon>Eupercaria</taxon>
        <taxon>Perciformes</taxon>
        <taxon>Cottioidei</taxon>
        <taxon>Cottales</taxon>
        <taxon>Cyclopteridae</taxon>
        <taxon>Cyclopterus</taxon>
    </lineage>
</organism>
<evidence type="ECO:0000256" key="2">
    <source>
        <dbReference type="ARBA" id="ARBA00004123"/>
    </source>
</evidence>
<sequence>MPQVKSLAPSPVPSFSNPITKTCTLATDLTITAPTPSSPFLSQTQECPQQEAPIQSTAATATSQTTAAANAVPLTLPNIPMLPLALPQLPISHIPFSMDLPLLPSVVMQSVAQNQSLSLSPCPLSPGLLAHTFPQTQTTDLLRGETHRGRRSSRTRFTERQLETLQGVFEATPYPREEEYDSLSALLSLPNRIIVVWFQNARQRKNGCSKIDDVDNSCGDEAQGESQNENSMDLTYEYYTNPDSPVLDSSSHCIESEHLTDNGEPTPVMSKQENTQEDTTYSQANKSLAHVQIKNEISDAEIQRKEIVQAMKTASSPQLEPNLQPESTPERLQPHSSSSSSSSQKTVPAIASTAHSSQGQTCIPPSDPAVEKPVDTSPSLPAYPCDEGSSMADQGSPSPEGSGGPSSDWGETQSLQQHQHQQQRQRTQMSHFQVLQLRDFYRSHRTPNRHECETLGQELGLPHRVVQVNVSNIHKC</sequence>
<reference evidence="10" key="2">
    <citation type="submission" date="2025-09" db="UniProtKB">
        <authorList>
            <consortium name="Ensembl"/>
        </authorList>
    </citation>
    <scope>IDENTIFICATION</scope>
</reference>
<dbReference type="CDD" id="cd00086">
    <property type="entry name" value="homeodomain"/>
    <property type="match status" value="2"/>
</dbReference>
<keyword evidence="6 7" id="KW-0238">DNA-binding</keyword>
<keyword evidence="11" id="KW-1185">Reference proteome</keyword>
<keyword evidence="3" id="KW-0479">Metal-binding</keyword>
<feature type="compositionally biased region" description="Low complexity" evidence="8">
    <location>
        <begin position="412"/>
        <end position="430"/>
    </location>
</feature>
<keyword evidence="6 7" id="KW-0371">Homeobox</keyword>
<dbReference type="Proteomes" id="UP000694565">
    <property type="component" value="Unplaced"/>
</dbReference>
<feature type="domain" description="Homeobox" evidence="9">
    <location>
        <begin position="148"/>
        <end position="208"/>
    </location>
</feature>
<feature type="region of interest" description="Disordered" evidence="8">
    <location>
        <begin position="313"/>
        <end position="430"/>
    </location>
</feature>
<feature type="DNA-binding region" description="Homeobox" evidence="6">
    <location>
        <begin position="150"/>
        <end position="209"/>
    </location>
</feature>
<feature type="compositionally biased region" description="Polar residues" evidence="8">
    <location>
        <begin position="313"/>
        <end position="327"/>
    </location>
</feature>
<evidence type="ECO:0000256" key="5">
    <source>
        <dbReference type="ARBA" id="ARBA00022833"/>
    </source>
</evidence>
<dbReference type="Pfam" id="PF00046">
    <property type="entry name" value="Homeodomain"/>
    <property type="match status" value="2"/>
</dbReference>
<keyword evidence="6 7" id="KW-0539">Nucleus</keyword>
<dbReference type="PANTHER" id="PTHR45891">
    <property type="entry name" value="ZINC FINGER HOMEOBOX PROTEIN"/>
    <property type="match status" value="1"/>
</dbReference>
<evidence type="ECO:0000259" key="9">
    <source>
        <dbReference type="PROSITE" id="PS50071"/>
    </source>
</evidence>
<dbReference type="PROSITE" id="PS50071">
    <property type="entry name" value="HOMEOBOX_2"/>
    <property type="match status" value="1"/>
</dbReference>